<feature type="compositionally biased region" description="Basic and acidic residues" evidence="6">
    <location>
        <begin position="968"/>
        <end position="993"/>
    </location>
</feature>
<feature type="transmembrane region" description="Helical" evidence="7">
    <location>
        <begin position="706"/>
        <end position="732"/>
    </location>
</feature>
<evidence type="ECO:0000259" key="8">
    <source>
        <dbReference type="PROSITE" id="PS51380"/>
    </source>
</evidence>
<feature type="transmembrane region" description="Helical" evidence="7">
    <location>
        <begin position="527"/>
        <end position="547"/>
    </location>
</feature>
<dbReference type="OrthoDB" id="9970435at2759"/>
<dbReference type="PANTHER" id="PTHR10783">
    <property type="entry name" value="XENOTROPIC AND POLYTROPIC RETROVIRUS RECEPTOR 1-RELATED"/>
    <property type="match status" value="1"/>
</dbReference>
<dbReference type="AlphaFoldDB" id="A0A9P5D292"/>
<keyword evidence="3 7" id="KW-0812">Transmembrane</keyword>
<dbReference type="Pfam" id="PF03124">
    <property type="entry name" value="EXS"/>
    <property type="match status" value="1"/>
</dbReference>
<dbReference type="PANTHER" id="PTHR10783:SF103">
    <property type="entry name" value="SOLUTE CARRIER FAMILY 53 MEMBER 1"/>
    <property type="match status" value="1"/>
</dbReference>
<evidence type="ECO:0000256" key="5">
    <source>
        <dbReference type="ARBA" id="ARBA00023136"/>
    </source>
</evidence>
<dbReference type="GO" id="GO:0005886">
    <property type="term" value="C:plasma membrane"/>
    <property type="evidence" value="ECO:0007669"/>
    <property type="project" value="TreeGrafter"/>
</dbReference>
<evidence type="ECO:0000313" key="10">
    <source>
        <dbReference type="EMBL" id="KAF4120590.1"/>
    </source>
</evidence>
<evidence type="ECO:0000256" key="4">
    <source>
        <dbReference type="ARBA" id="ARBA00022989"/>
    </source>
</evidence>
<dbReference type="PROSITE" id="PS51382">
    <property type="entry name" value="SPX"/>
    <property type="match status" value="1"/>
</dbReference>
<comment type="caution">
    <text evidence="10">The sequence shown here is derived from an EMBL/GenBank/DDBJ whole genome shotgun (WGS) entry which is preliminary data.</text>
</comment>
<feature type="region of interest" description="Disordered" evidence="6">
    <location>
        <begin position="827"/>
        <end position="993"/>
    </location>
</feature>
<keyword evidence="11" id="KW-1185">Reference proteome</keyword>
<evidence type="ECO:0000313" key="11">
    <source>
        <dbReference type="Proteomes" id="UP000749293"/>
    </source>
</evidence>
<dbReference type="CDD" id="cd14475">
    <property type="entry name" value="SPX_SYG1_like"/>
    <property type="match status" value="1"/>
</dbReference>
<keyword evidence="4 7" id="KW-1133">Transmembrane helix</keyword>
<dbReference type="GeneID" id="55969256"/>
<dbReference type="Pfam" id="PF03105">
    <property type="entry name" value="SPX"/>
    <property type="match status" value="1"/>
</dbReference>
<feature type="compositionally biased region" description="Low complexity" evidence="6">
    <location>
        <begin position="130"/>
        <end position="142"/>
    </location>
</feature>
<evidence type="ECO:0000259" key="9">
    <source>
        <dbReference type="PROSITE" id="PS51382"/>
    </source>
</evidence>
<feature type="region of interest" description="Disordered" evidence="6">
    <location>
        <begin position="33"/>
        <end position="181"/>
    </location>
</feature>
<reference evidence="10" key="1">
    <citation type="submission" date="2020-03" db="EMBL/GenBank/DDBJ databases">
        <title>Site-based positive gene gene selection in Geosmithia morbida across the United States reveals a broad range of putative effectors and factors for local host and environmental adapation.</title>
        <authorList>
            <person name="Onufrak A."/>
            <person name="Murdoch R.W."/>
            <person name="Gazis R."/>
            <person name="Huff M."/>
            <person name="Staton M."/>
            <person name="Klingeman W."/>
            <person name="Hadziabdic D."/>
        </authorList>
    </citation>
    <scope>NUCLEOTIDE SEQUENCE</scope>
    <source>
        <strain evidence="10">1262</strain>
    </source>
</reference>
<accession>A0A9P5D292</accession>
<comment type="subcellular location">
    <subcellularLocation>
        <location evidence="1">Membrane</location>
        <topology evidence="1">Multi-pass membrane protein</topology>
    </subcellularLocation>
</comment>
<dbReference type="GO" id="GO:0006817">
    <property type="term" value="P:phosphate ion transport"/>
    <property type="evidence" value="ECO:0007669"/>
    <property type="project" value="TreeGrafter"/>
</dbReference>
<gene>
    <name evidence="10" type="ORF">GMORB2_3028</name>
</gene>
<dbReference type="GO" id="GO:0005794">
    <property type="term" value="C:Golgi apparatus"/>
    <property type="evidence" value="ECO:0007669"/>
    <property type="project" value="TreeGrafter"/>
</dbReference>
<proteinExistence type="inferred from homology"/>
<feature type="domain" description="EXS" evidence="8">
    <location>
        <begin position="640"/>
        <end position="834"/>
    </location>
</feature>
<evidence type="ECO:0000256" key="1">
    <source>
        <dbReference type="ARBA" id="ARBA00004141"/>
    </source>
</evidence>
<comment type="similarity">
    <text evidence="2">Belongs to the SYG1 (TC 2.A.94) family.</text>
</comment>
<feature type="compositionally biased region" description="Polar residues" evidence="6">
    <location>
        <begin position="880"/>
        <end position="896"/>
    </location>
</feature>
<sequence>MKFAKELEGDAVPEWRIKYLNYKAGKKHVKAVARATARANATPRSGQRPPSRPSLTNAFSPRQGTFDDRDDDRDDDRYRDLARAKDEGAEPAQWRRGAGISTPVAIPGGRENDSLTGAPNLMHYGSIVASPPHSDPISPIDDSNLELPDPAMRSASNHNQPPGSPTYPRKASGKLPVHWSASSSNTYNDVGMQSLDLVREKEIEFYAFLDSELDKVESFYRFKEDQAGQRLSALKDQLHEMRNRRIEEVAMTTNGGNSGGGAGTPKVPDGADHDLTIPKGRSTWILPIKRKMFPPGPNSQNFSSMPQTPHIGALNRGGDAGRDYIRRPENQEVSYRTAKRKLKLALQEFYREMELLKSYALLNRTAFRKLNKKHDKAVNARPPYRYVNEKVNNAWFVRSDAIDSYIQATEDLYARYFERGNHKLAAEKLRSLNRKRRDQASSTFQSGFLLGTGIVFTIQGLVKAAQLLRDDDEEVRVNTGYLLQIYGGYFLMLSLFALFCLDCMIWSRNKVNYPFIFEFDQRHLLDWAVMAEFPSFFLLLLGIISWANFNRYGPDDLFLHYPVILIVVTAVIIFLPFRILAYRSRKWFAYSHWRLLLAGIYPVEFRDFFLGDMYCSLTYAMSNVELFFCLYSRSWEDPSQCNSSHSKLMGFLSALPPIWRFLQCLRRYKDSGNMFPHLANGGKYTMTIMTAVALSMYRIHGSRTNLALFITFSVVNSLYTSVWDIFMDFSLIQVDSKHFALRDILALKKRWPYYVAIVVDPILRFSWIFYAIFTHDSQHSTIVSFLVGLAEIFRRGLWALFRVENEHCGNVSQYKASRDIPLPYRMEPLLSGGSTSPKPSSEVPPMADSPELQRPHTGPSRGDDHDHDMPSSAQEEGMAGSSTAVAGKQTQSQSGMRQRADTARSSRGGLSRILAEAHKQDFVKKRRSLSIGEDVNDHSQAVGEHVDDDDDDDEDDDEDDDNDGVGNRQDDVTRQMSRDIGEARDLARRGTMH</sequence>
<dbReference type="PROSITE" id="PS51380">
    <property type="entry name" value="EXS"/>
    <property type="match status" value="1"/>
</dbReference>
<evidence type="ECO:0000256" key="2">
    <source>
        <dbReference type="ARBA" id="ARBA00009665"/>
    </source>
</evidence>
<dbReference type="EMBL" id="JAANYQ010000016">
    <property type="protein sequence ID" value="KAF4120590.1"/>
    <property type="molecule type" value="Genomic_DNA"/>
</dbReference>
<dbReference type="InterPro" id="IPR004342">
    <property type="entry name" value="EXS_C"/>
</dbReference>
<feature type="transmembrane region" description="Helical" evidence="7">
    <location>
        <begin position="482"/>
        <end position="506"/>
    </location>
</feature>
<feature type="compositionally biased region" description="Acidic residues" evidence="6">
    <location>
        <begin position="946"/>
        <end position="963"/>
    </location>
</feature>
<feature type="compositionally biased region" description="Basic and acidic residues" evidence="6">
    <location>
        <begin position="75"/>
        <end position="88"/>
    </location>
</feature>
<evidence type="ECO:0000256" key="7">
    <source>
        <dbReference type="SAM" id="Phobius"/>
    </source>
</evidence>
<organism evidence="10 11">
    <name type="scientific">Geosmithia morbida</name>
    <dbReference type="NCBI Taxonomy" id="1094350"/>
    <lineage>
        <taxon>Eukaryota</taxon>
        <taxon>Fungi</taxon>
        <taxon>Dikarya</taxon>
        <taxon>Ascomycota</taxon>
        <taxon>Pezizomycotina</taxon>
        <taxon>Sordariomycetes</taxon>
        <taxon>Hypocreomycetidae</taxon>
        <taxon>Hypocreales</taxon>
        <taxon>Bionectriaceae</taxon>
        <taxon>Geosmithia</taxon>
    </lineage>
</organism>
<feature type="domain" description="SPX" evidence="9">
    <location>
        <begin position="1"/>
        <end position="388"/>
    </location>
</feature>
<feature type="transmembrane region" description="Helical" evidence="7">
    <location>
        <begin position="559"/>
        <end position="581"/>
    </location>
</feature>
<feature type="transmembrane region" description="Helical" evidence="7">
    <location>
        <begin position="753"/>
        <end position="773"/>
    </location>
</feature>
<dbReference type="GO" id="GO:0000822">
    <property type="term" value="F:inositol hexakisphosphate binding"/>
    <property type="evidence" value="ECO:0007669"/>
    <property type="project" value="TreeGrafter"/>
</dbReference>
<feature type="compositionally biased region" description="Low complexity" evidence="6">
    <location>
        <begin position="33"/>
        <end position="49"/>
    </location>
</feature>
<keyword evidence="5 7" id="KW-0472">Membrane</keyword>
<name>A0A9P5D292_9HYPO</name>
<protein>
    <submittedName>
        <fullName evidence="10">Uncharacterized protein</fullName>
    </submittedName>
</protein>
<dbReference type="Proteomes" id="UP000749293">
    <property type="component" value="Unassembled WGS sequence"/>
</dbReference>
<dbReference type="RefSeq" id="XP_035319242.1">
    <property type="nucleotide sequence ID" value="XM_035465004.1"/>
</dbReference>
<evidence type="ECO:0000256" key="3">
    <source>
        <dbReference type="ARBA" id="ARBA00022692"/>
    </source>
</evidence>
<dbReference type="InterPro" id="IPR004331">
    <property type="entry name" value="SPX_dom"/>
</dbReference>
<feature type="region of interest" description="Disordered" evidence="6">
    <location>
        <begin position="251"/>
        <end position="272"/>
    </location>
</feature>
<evidence type="ECO:0000256" key="6">
    <source>
        <dbReference type="SAM" id="MobiDB-lite"/>
    </source>
</evidence>
<dbReference type="GO" id="GO:0016036">
    <property type="term" value="P:cellular response to phosphate starvation"/>
    <property type="evidence" value="ECO:0007669"/>
    <property type="project" value="TreeGrafter"/>
</dbReference>